<protein>
    <submittedName>
        <fullName evidence="5">PD-(D/E)XK nuclease family protein</fullName>
    </submittedName>
</protein>
<dbReference type="EMBL" id="JADWDC010000008">
    <property type="protein sequence ID" value="MCC0176377.1"/>
    <property type="molecule type" value="Genomic_DNA"/>
</dbReference>
<evidence type="ECO:0000313" key="5">
    <source>
        <dbReference type="EMBL" id="MCC0176377.1"/>
    </source>
</evidence>
<dbReference type="Gene3D" id="3.90.320.10">
    <property type="match status" value="1"/>
</dbReference>
<evidence type="ECO:0000259" key="4">
    <source>
        <dbReference type="Pfam" id="PF12705"/>
    </source>
</evidence>
<keyword evidence="2" id="KW-0067">ATP-binding</keyword>
<evidence type="ECO:0000313" key="6">
    <source>
        <dbReference type="Proteomes" id="UP000729733"/>
    </source>
</evidence>
<evidence type="ECO:0000256" key="3">
    <source>
        <dbReference type="ARBA" id="ARBA00023204"/>
    </source>
</evidence>
<proteinExistence type="predicted"/>
<organism evidence="5 6">
    <name type="scientific">Waterburya agarophytonicola KI4</name>
    <dbReference type="NCBI Taxonomy" id="2874699"/>
    <lineage>
        <taxon>Bacteria</taxon>
        <taxon>Bacillati</taxon>
        <taxon>Cyanobacteriota</taxon>
        <taxon>Cyanophyceae</taxon>
        <taxon>Pleurocapsales</taxon>
        <taxon>Hyellaceae</taxon>
        <taxon>Waterburya</taxon>
        <taxon>Waterburya agarophytonicola</taxon>
    </lineage>
</organism>
<keyword evidence="2" id="KW-0547">Nucleotide-binding</keyword>
<comment type="caution">
    <text evidence="5">The sequence shown here is derived from an EMBL/GenBank/DDBJ whole genome shotgun (WGS) entry which is preliminary data.</text>
</comment>
<keyword evidence="3" id="KW-0234">DNA repair</keyword>
<gene>
    <name evidence="5" type="ORF">I4641_05225</name>
</gene>
<feature type="domain" description="PD-(D/E)XK endonuclease-like" evidence="4">
    <location>
        <begin position="9"/>
        <end position="230"/>
    </location>
</feature>
<keyword evidence="6" id="KW-1185">Reference proteome</keyword>
<accession>A0A964BPB5</accession>
<dbReference type="AlphaFoldDB" id="A0A964BPB5"/>
<name>A0A964BPB5_9CYAN</name>
<evidence type="ECO:0000256" key="2">
    <source>
        <dbReference type="ARBA" id="ARBA00022806"/>
    </source>
</evidence>
<dbReference type="RefSeq" id="WP_229639419.1">
    <property type="nucleotide sequence ID" value="NZ_JADWDC010000008.1"/>
</dbReference>
<dbReference type="InterPro" id="IPR011604">
    <property type="entry name" value="PDDEXK-like_dom_sf"/>
</dbReference>
<dbReference type="GO" id="GO:0004386">
    <property type="term" value="F:helicase activity"/>
    <property type="evidence" value="ECO:0007669"/>
    <property type="project" value="UniProtKB-KW"/>
</dbReference>
<evidence type="ECO:0000256" key="1">
    <source>
        <dbReference type="ARBA" id="ARBA00022763"/>
    </source>
</evidence>
<dbReference type="InterPro" id="IPR038726">
    <property type="entry name" value="PDDEXK_AddAB-type"/>
</dbReference>
<dbReference type="Proteomes" id="UP000729733">
    <property type="component" value="Unassembled WGS sequence"/>
</dbReference>
<keyword evidence="2" id="KW-0378">Hydrolase</keyword>
<dbReference type="Pfam" id="PF12705">
    <property type="entry name" value="PDDEXK_1"/>
    <property type="match status" value="1"/>
</dbReference>
<dbReference type="GO" id="GO:0006281">
    <property type="term" value="P:DNA repair"/>
    <property type="evidence" value="ECO:0007669"/>
    <property type="project" value="UniProtKB-KW"/>
</dbReference>
<reference evidence="5" key="1">
    <citation type="journal article" date="2021" name="Antonie Van Leeuwenhoek">
        <title>Draft genome and description of Waterburya agarophytonicola gen. nov. sp. nov. (Pleurocapsales, Cyanobacteria): a seaweed symbiont.</title>
        <authorList>
            <person name="Bonthond G."/>
            <person name="Shalygin S."/>
            <person name="Bayer T."/>
            <person name="Weinberger F."/>
        </authorList>
    </citation>
    <scope>NUCLEOTIDE SEQUENCE</scope>
    <source>
        <strain evidence="5">KI4</strain>
    </source>
</reference>
<keyword evidence="1" id="KW-0227">DNA damage</keyword>
<sequence>MFKSGLTNLSQSHLNLLSICPPKFQQVYLDCLGSIPDPLQQENMEWGNRFHLVMQQRELKLPIEPLLASDVELDAAVKESIQTVPELIEPQQAVWREAEHCRTLGYGNFMLTVIYDLLVAQKDQGIILDWKTYRKPQKRSKLANNWQTRLYLYVLTETSEYTPEQIQMTYWFVKSGKPKNVAFNYSEALHRQTEQDLSTLLVELETWLQNYQQANIDFPHRPHCEQKCPYFKSLAKETSGSKDPQELLDAIAEIEEISI</sequence>
<keyword evidence="2" id="KW-0347">Helicase</keyword>